<dbReference type="Proteomes" id="UP001596083">
    <property type="component" value="Unassembled WGS sequence"/>
</dbReference>
<keyword evidence="6" id="KW-1185">Reference proteome</keyword>
<name>A0ABW0Z402_9ACTN</name>
<evidence type="ECO:0000256" key="1">
    <source>
        <dbReference type="ARBA" id="ARBA00022741"/>
    </source>
</evidence>
<evidence type="ECO:0000256" key="3">
    <source>
        <dbReference type="SAM" id="MobiDB-lite"/>
    </source>
</evidence>
<dbReference type="InterPro" id="IPR027417">
    <property type="entry name" value="P-loop_NTPase"/>
</dbReference>
<gene>
    <name evidence="5" type="ORF">ACFP1Z_18760</name>
</gene>
<evidence type="ECO:0000256" key="2">
    <source>
        <dbReference type="ARBA" id="ARBA00022840"/>
    </source>
</evidence>
<evidence type="ECO:0000313" key="5">
    <source>
        <dbReference type="EMBL" id="MFC5722209.1"/>
    </source>
</evidence>
<feature type="non-terminal residue" evidence="5">
    <location>
        <position position="295"/>
    </location>
</feature>
<dbReference type="InterPro" id="IPR041664">
    <property type="entry name" value="AAA_16"/>
</dbReference>
<reference evidence="6" key="1">
    <citation type="journal article" date="2019" name="Int. J. Syst. Evol. Microbiol.">
        <title>The Global Catalogue of Microorganisms (GCM) 10K type strain sequencing project: providing services to taxonomists for standard genome sequencing and annotation.</title>
        <authorList>
            <consortium name="The Broad Institute Genomics Platform"/>
            <consortium name="The Broad Institute Genome Sequencing Center for Infectious Disease"/>
            <person name="Wu L."/>
            <person name="Ma J."/>
        </authorList>
    </citation>
    <scope>NUCLEOTIDE SEQUENCE [LARGE SCALE GENOMIC DNA]</scope>
    <source>
        <strain evidence="6">CGMCC 4.7304</strain>
    </source>
</reference>
<feature type="domain" description="Orc1-like AAA ATPase" evidence="4">
    <location>
        <begin position="4"/>
        <end position="165"/>
    </location>
</feature>
<dbReference type="PANTHER" id="PTHR16305">
    <property type="entry name" value="TESTICULAR SOLUBLE ADENYLYL CYCLASE"/>
    <property type="match status" value="1"/>
</dbReference>
<accession>A0ABW0Z402</accession>
<dbReference type="RefSeq" id="WP_390317596.1">
    <property type="nucleotide sequence ID" value="NZ_JBHSPB010000011.1"/>
</dbReference>
<feature type="compositionally biased region" description="Polar residues" evidence="3">
    <location>
        <begin position="245"/>
        <end position="272"/>
    </location>
</feature>
<dbReference type="EMBL" id="JBHSPB010000011">
    <property type="protein sequence ID" value="MFC5722209.1"/>
    <property type="molecule type" value="Genomic_DNA"/>
</dbReference>
<evidence type="ECO:0000313" key="6">
    <source>
        <dbReference type="Proteomes" id="UP001596083"/>
    </source>
</evidence>
<keyword evidence="1" id="KW-0547">Nucleotide-binding</keyword>
<organism evidence="5 6">
    <name type="scientific">Streptomyces gamaensis</name>
    <dbReference type="NCBI Taxonomy" id="1763542"/>
    <lineage>
        <taxon>Bacteria</taxon>
        <taxon>Bacillati</taxon>
        <taxon>Actinomycetota</taxon>
        <taxon>Actinomycetes</taxon>
        <taxon>Kitasatosporales</taxon>
        <taxon>Streptomycetaceae</taxon>
        <taxon>Streptomyces</taxon>
    </lineage>
</organism>
<comment type="caution">
    <text evidence="5">The sequence shown here is derived from an EMBL/GenBank/DDBJ whole genome shotgun (WGS) entry which is preliminary data.</text>
</comment>
<feature type="region of interest" description="Disordered" evidence="3">
    <location>
        <begin position="242"/>
        <end position="295"/>
    </location>
</feature>
<sequence>MRTVERDEARTLLRELLASAAGGSGRAVLVLGAPGAGRTTLFRDVRAAAAEAGATVLATAGARAERGLPLGLVGRLFAGTGGPAGPFGAPLPADAGESGFVAGEPGRDGTRPPAAAHSVHRHVHELAARAPVLLLVDDVQDSDPASLECLLHVVRRLAGERVLVVLGGSGGEPAVTSSLTAEFLRTPGCELVRLTPLDVPAVAALLAPRLGRAQAHAAAPAWQRLTGGSPLLLHALIKDTDALPSPTSEAPGTRQAQAHTATPARQQPTGGNPSLLHALDEGTDTALSPPPPAPA</sequence>
<proteinExistence type="predicted"/>
<dbReference type="SUPFAM" id="SSF52540">
    <property type="entry name" value="P-loop containing nucleoside triphosphate hydrolases"/>
    <property type="match status" value="1"/>
</dbReference>
<evidence type="ECO:0000259" key="4">
    <source>
        <dbReference type="Pfam" id="PF13191"/>
    </source>
</evidence>
<protein>
    <submittedName>
        <fullName evidence="5">AAA family ATPase</fullName>
    </submittedName>
</protein>
<keyword evidence="2" id="KW-0067">ATP-binding</keyword>
<dbReference type="Pfam" id="PF13191">
    <property type="entry name" value="AAA_16"/>
    <property type="match status" value="1"/>
</dbReference>
<dbReference type="PANTHER" id="PTHR16305:SF35">
    <property type="entry name" value="TRANSCRIPTIONAL ACTIVATOR DOMAIN"/>
    <property type="match status" value="1"/>
</dbReference>